<reference evidence="2 3" key="1">
    <citation type="submission" date="2019-04" db="EMBL/GenBank/DDBJ databases">
        <authorList>
            <person name="Van Vliet M D."/>
        </authorList>
    </citation>
    <scope>NUCLEOTIDE SEQUENCE [LARGE SCALE GENOMIC DNA]</scope>
    <source>
        <strain evidence="2 3">F1</strain>
    </source>
</reference>
<dbReference type="EMBL" id="CAAHFG010000003">
    <property type="protein sequence ID" value="VGO16498.1"/>
    <property type="molecule type" value="Genomic_DNA"/>
</dbReference>
<feature type="transmembrane region" description="Helical" evidence="1">
    <location>
        <begin position="19"/>
        <end position="37"/>
    </location>
</feature>
<evidence type="ECO:0000313" key="2">
    <source>
        <dbReference type="EMBL" id="VGO16498.1"/>
    </source>
</evidence>
<keyword evidence="1" id="KW-0812">Transmembrane</keyword>
<feature type="transmembrane region" description="Helical" evidence="1">
    <location>
        <begin position="113"/>
        <end position="131"/>
    </location>
</feature>
<gene>
    <name evidence="2" type="ORF">PDESU_05089</name>
</gene>
<feature type="transmembrane region" description="Helical" evidence="1">
    <location>
        <begin position="58"/>
        <end position="77"/>
    </location>
</feature>
<organism evidence="2 3">
    <name type="scientific">Pontiella desulfatans</name>
    <dbReference type="NCBI Taxonomy" id="2750659"/>
    <lineage>
        <taxon>Bacteria</taxon>
        <taxon>Pseudomonadati</taxon>
        <taxon>Kiritimatiellota</taxon>
        <taxon>Kiritimatiellia</taxon>
        <taxon>Kiritimatiellales</taxon>
        <taxon>Pontiellaceae</taxon>
        <taxon>Pontiella</taxon>
    </lineage>
</organism>
<name>A0A6C2U8Q9_PONDE</name>
<feature type="transmembrane region" description="Helical" evidence="1">
    <location>
        <begin position="83"/>
        <end position="101"/>
    </location>
</feature>
<keyword evidence="1" id="KW-1133">Transmembrane helix</keyword>
<protein>
    <submittedName>
        <fullName evidence="2">Uncharacterized protein</fullName>
    </submittedName>
</protein>
<evidence type="ECO:0000256" key="1">
    <source>
        <dbReference type="SAM" id="Phobius"/>
    </source>
</evidence>
<sequence length="142" mass="15503">MGKPNDIEKRGAGGSSGGIGQFLIGLVMMCGGIYMLLNSIIVSTHFGFGYHLYSFGRFGITSGMVMIPFMFGVGIIFYDSKKWYGWLLAVGSLIALVFGVISSIQFRFRAMSAFDLIVILVLSIGGLGLFLRSLRSYSRDDD</sequence>
<evidence type="ECO:0000313" key="3">
    <source>
        <dbReference type="Proteomes" id="UP000366872"/>
    </source>
</evidence>
<proteinExistence type="predicted"/>
<keyword evidence="3" id="KW-1185">Reference proteome</keyword>
<dbReference type="AlphaFoldDB" id="A0A6C2U8Q9"/>
<accession>A0A6C2U8Q9</accession>
<dbReference type="Proteomes" id="UP000366872">
    <property type="component" value="Unassembled WGS sequence"/>
</dbReference>
<dbReference type="RefSeq" id="WP_136081997.1">
    <property type="nucleotide sequence ID" value="NZ_CAAHFG010000003.1"/>
</dbReference>
<keyword evidence="1" id="KW-0472">Membrane</keyword>